<organism evidence="1 2">
    <name type="scientific">Penicillium argentinense</name>
    <dbReference type="NCBI Taxonomy" id="1131581"/>
    <lineage>
        <taxon>Eukaryota</taxon>
        <taxon>Fungi</taxon>
        <taxon>Dikarya</taxon>
        <taxon>Ascomycota</taxon>
        <taxon>Pezizomycotina</taxon>
        <taxon>Eurotiomycetes</taxon>
        <taxon>Eurotiomycetidae</taxon>
        <taxon>Eurotiales</taxon>
        <taxon>Aspergillaceae</taxon>
        <taxon>Penicillium</taxon>
    </lineage>
</organism>
<dbReference type="AlphaFoldDB" id="A0A9W9FN01"/>
<dbReference type="GeneID" id="81355197"/>
<evidence type="ECO:0000313" key="1">
    <source>
        <dbReference type="EMBL" id="KAJ5103195.1"/>
    </source>
</evidence>
<reference evidence="1" key="2">
    <citation type="journal article" date="2023" name="IMA Fungus">
        <title>Comparative genomic study of the Penicillium genus elucidates a diverse pangenome and 15 lateral gene transfer events.</title>
        <authorList>
            <person name="Petersen C."/>
            <person name="Sorensen T."/>
            <person name="Nielsen M.R."/>
            <person name="Sondergaard T.E."/>
            <person name="Sorensen J.L."/>
            <person name="Fitzpatrick D.A."/>
            <person name="Frisvad J.C."/>
            <person name="Nielsen K.L."/>
        </authorList>
    </citation>
    <scope>NUCLEOTIDE SEQUENCE</scope>
    <source>
        <strain evidence="1">IBT 30761</strain>
    </source>
</reference>
<sequence>MRHLYQLLVRDVPVIWADEYNWCIRGLVGGSVQGGEVWLIVVKEVVWRPLFDAHGLAPFLVSGRVGLLASVMVFSVAHGTISFDLEKIFPRQTSSLIIG</sequence>
<reference evidence="1" key="1">
    <citation type="submission" date="2022-11" db="EMBL/GenBank/DDBJ databases">
        <authorList>
            <person name="Petersen C."/>
        </authorList>
    </citation>
    <scope>NUCLEOTIDE SEQUENCE</scope>
    <source>
        <strain evidence="1">IBT 30761</strain>
    </source>
</reference>
<accession>A0A9W9FN01</accession>
<proteinExistence type="predicted"/>
<gene>
    <name evidence="1" type="ORF">N7532_003724</name>
</gene>
<name>A0A9W9FN01_9EURO</name>
<dbReference type="Proteomes" id="UP001149074">
    <property type="component" value="Unassembled WGS sequence"/>
</dbReference>
<dbReference type="EMBL" id="JAPQKI010000004">
    <property type="protein sequence ID" value="KAJ5103195.1"/>
    <property type="molecule type" value="Genomic_DNA"/>
</dbReference>
<evidence type="ECO:0000313" key="2">
    <source>
        <dbReference type="Proteomes" id="UP001149074"/>
    </source>
</evidence>
<protein>
    <submittedName>
        <fullName evidence="1">Uncharacterized protein</fullName>
    </submittedName>
</protein>
<dbReference type="RefSeq" id="XP_056476575.1">
    <property type="nucleotide sequence ID" value="XM_056616218.1"/>
</dbReference>
<comment type="caution">
    <text evidence="1">The sequence shown here is derived from an EMBL/GenBank/DDBJ whole genome shotgun (WGS) entry which is preliminary data.</text>
</comment>
<keyword evidence="2" id="KW-1185">Reference proteome</keyword>